<dbReference type="InterPro" id="IPR050206">
    <property type="entry name" value="FtsK/SpoIIIE/SftA"/>
</dbReference>
<sequence>MIEFLKTQKTTEYNDQILNQPVSGGHGAKNSPATSGAIEDKDPMFDDAVKLVQESGKASSSLMQRRLKLGYARAARVLDQLEQAGIVGPANGAKPREILIAHNTTSSDIEN</sequence>
<name>A0A645ERS4_9ZZZZ</name>
<dbReference type="InterPro" id="IPR036388">
    <property type="entry name" value="WH-like_DNA-bd_sf"/>
</dbReference>
<evidence type="ECO:0000313" key="3">
    <source>
        <dbReference type="EMBL" id="MPN03982.1"/>
    </source>
</evidence>
<accession>A0A645ERS4</accession>
<dbReference type="Pfam" id="PF09397">
    <property type="entry name" value="FtsK_gamma"/>
    <property type="match status" value="1"/>
</dbReference>
<protein>
    <recommendedName>
        <fullName evidence="2">FtsK gamma domain-containing protein</fullName>
    </recommendedName>
</protein>
<evidence type="ECO:0000259" key="2">
    <source>
        <dbReference type="SMART" id="SM00843"/>
    </source>
</evidence>
<dbReference type="InterPro" id="IPR036390">
    <property type="entry name" value="WH_DNA-bd_sf"/>
</dbReference>
<evidence type="ECO:0000256" key="1">
    <source>
        <dbReference type="SAM" id="MobiDB-lite"/>
    </source>
</evidence>
<feature type="region of interest" description="Disordered" evidence="1">
    <location>
        <begin position="15"/>
        <end position="42"/>
    </location>
</feature>
<organism evidence="3">
    <name type="scientific">bioreactor metagenome</name>
    <dbReference type="NCBI Taxonomy" id="1076179"/>
    <lineage>
        <taxon>unclassified sequences</taxon>
        <taxon>metagenomes</taxon>
        <taxon>ecological metagenomes</taxon>
    </lineage>
</organism>
<dbReference type="InterPro" id="IPR018541">
    <property type="entry name" value="Ftsk_gamma"/>
</dbReference>
<gene>
    <name evidence="3" type="ORF">SDC9_151217</name>
</gene>
<feature type="domain" description="FtsK gamma" evidence="2">
    <location>
        <begin position="38"/>
        <end position="103"/>
    </location>
</feature>
<dbReference type="SMART" id="SM00843">
    <property type="entry name" value="Ftsk_gamma"/>
    <property type="match status" value="1"/>
</dbReference>
<dbReference type="PANTHER" id="PTHR22683:SF41">
    <property type="entry name" value="DNA TRANSLOCASE FTSK"/>
    <property type="match status" value="1"/>
</dbReference>
<dbReference type="EMBL" id="VSSQ01049903">
    <property type="protein sequence ID" value="MPN03982.1"/>
    <property type="molecule type" value="Genomic_DNA"/>
</dbReference>
<dbReference type="SUPFAM" id="SSF46785">
    <property type="entry name" value="Winged helix' DNA-binding domain"/>
    <property type="match status" value="1"/>
</dbReference>
<proteinExistence type="predicted"/>
<dbReference type="Gene3D" id="1.10.10.10">
    <property type="entry name" value="Winged helix-like DNA-binding domain superfamily/Winged helix DNA-binding domain"/>
    <property type="match status" value="1"/>
</dbReference>
<reference evidence="3" key="1">
    <citation type="submission" date="2019-08" db="EMBL/GenBank/DDBJ databases">
        <authorList>
            <person name="Kucharzyk K."/>
            <person name="Murdoch R.W."/>
            <person name="Higgins S."/>
            <person name="Loffler F."/>
        </authorList>
    </citation>
    <scope>NUCLEOTIDE SEQUENCE</scope>
</reference>
<comment type="caution">
    <text evidence="3">The sequence shown here is derived from an EMBL/GenBank/DDBJ whole genome shotgun (WGS) entry which is preliminary data.</text>
</comment>
<dbReference type="PANTHER" id="PTHR22683">
    <property type="entry name" value="SPORULATION PROTEIN RELATED"/>
    <property type="match status" value="1"/>
</dbReference>
<dbReference type="AlphaFoldDB" id="A0A645ERS4"/>